<dbReference type="GO" id="GO:0005794">
    <property type="term" value="C:Golgi apparatus"/>
    <property type="evidence" value="ECO:0007669"/>
    <property type="project" value="TreeGrafter"/>
</dbReference>
<dbReference type="GO" id="GO:0031902">
    <property type="term" value="C:late endosome membrane"/>
    <property type="evidence" value="ECO:0007669"/>
    <property type="project" value="TreeGrafter"/>
</dbReference>
<organism evidence="1 2">
    <name type="scientific">Owenia fusiformis</name>
    <name type="common">Polychaete worm</name>
    <dbReference type="NCBI Taxonomy" id="6347"/>
    <lineage>
        <taxon>Eukaryota</taxon>
        <taxon>Metazoa</taxon>
        <taxon>Spiralia</taxon>
        <taxon>Lophotrochozoa</taxon>
        <taxon>Annelida</taxon>
        <taxon>Polychaeta</taxon>
        <taxon>Sedentaria</taxon>
        <taxon>Canalipalpata</taxon>
        <taxon>Sabellida</taxon>
        <taxon>Oweniida</taxon>
        <taxon>Oweniidae</taxon>
        <taxon>Owenia</taxon>
    </lineage>
</organism>
<dbReference type="Proteomes" id="UP000749559">
    <property type="component" value="Unassembled WGS sequence"/>
</dbReference>
<dbReference type="AlphaFoldDB" id="A0A8J1Y5X4"/>
<reference evidence="1" key="1">
    <citation type="submission" date="2022-03" db="EMBL/GenBank/DDBJ databases">
        <authorList>
            <person name="Martin C."/>
        </authorList>
    </citation>
    <scope>NUCLEOTIDE SEQUENCE</scope>
</reference>
<dbReference type="EMBL" id="CAIIXF020000007">
    <property type="protein sequence ID" value="CAH1788133.1"/>
    <property type="molecule type" value="Genomic_DNA"/>
</dbReference>
<dbReference type="PANTHER" id="PTHR34009">
    <property type="entry name" value="PROTEIN STAR"/>
    <property type="match status" value="1"/>
</dbReference>
<dbReference type="GO" id="GO:0005789">
    <property type="term" value="C:endoplasmic reticulum membrane"/>
    <property type="evidence" value="ECO:0007669"/>
    <property type="project" value="TreeGrafter"/>
</dbReference>
<dbReference type="SUPFAM" id="SSF53335">
    <property type="entry name" value="S-adenosyl-L-methionine-dependent methyltransferases"/>
    <property type="match status" value="1"/>
</dbReference>
<dbReference type="GO" id="GO:0016197">
    <property type="term" value="P:endosomal transport"/>
    <property type="evidence" value="ECO:0007669"/>
    <property type="project" value="TreeGrafter"/>
</dbReference>
<name>A0A8J1Y5X4_OWEFU</name>
<dbReference type="GO" id="GO:0005886">
    <property type="term" value="C:plasma membrane"/>
    <property type="evidence" value="ECO:0007669"/>
    <property type="project" value="TreeGrafter"/>
</dbReference>
<dbReference type="InterPro" id="IPR053202">
    <property type="entry name" value="EGF_Rcpt_Signaling_Reg"/>
</dbReference>
<keyword evidence="2" id="KW-1185">Reference proteome</keyword>
<dbReference type="InterPro" id="IPR006342">
    <property type="entry name" value="FkbM_mtfrase"/>
</dbReference>
<dbReference type="GO" id="GO:0006888">
    <property type="term" value="P:endoplasmic reticulum to Golgi vesicle-mediated transport"/>
    <property type="evidence" value="ECO:0007669"/>
    <property type="project" value="TreeGrafter"/>
</dbReference>
<gene>
    <name evidence="1" type="ORF">OFUS_LOCUS13723</name>
</gene>
<dbReference type="InterPro" id="IPR029063">
    <property type="entry name" value="SAM-dependent_MTases_sf"/>
</dbReference>
<dbReference type="OrthoDB" id="6352234at2759"/>
<protein>
    <submittedName>
        <fullName evidence="1">Uncharacterized protein</fullName>
    </submittedName>
</protein>
<accession>A0A8J1Y5X4</accession>
<evidence type="ECO:0000313" key="2">
    <source>
        <dbReference type="Proteomes" id="UP000749559"/>
    </source>
</evidence>
<dbReference type="Pfam" id="PF05050">
    <property type="entry name" value="Methyltransf_21"/>
    <property type="match status" value="1"/>
</dbReference>
<dbReference type="Gene3D" id="3.40.50.150">
    <property type="entry name" value="Vaccinia Virus protein VP39"/>
    <property type="match status" value="1"/>
</dbReference>
<dbReference type="PANTHER" id="PTHR34009:SF2">
    <property type="entry name" value="PROTEIN STAR"/>
    <property type="match status" value="1"/>
</dbReference>
<evidence type="ECO:0000313" key="1">
    <source>
        <dbReference type="EMBL" id="CAH1788133.1"/>
    </source>
</evidence>
<comment type="caution">
    <text evidence="1">The sequence shown here is derived from an EMBL/GenBank/DDBJ whole genome shotgun (WGS) entry which is preliminary data.</text>
</comment>
<sequence>MRTLGKLLWILVIFCSANVSVFLPRWLLKIALNKRSENNLSNDGASFVAHKNCITYKRKENHVVTDILKSKDDNKRLSYNETYNELEKYLIGSYVEDPKLLRFLRKYWLVPPTKRVYGGEEAKDRYYGQAGQAGVVDQILKGKTNGVYVESGAADGISSNTIFFEKFRNWTGVLVEPIPGMYNKLIGWRRQAWHLNSCLSSNNKMEKIKFANFGTFSGNLDSLNKLNGNRMKEYDIGTITVQCFPFHSVAAALNFTFIDYFSLDVEGAEMQVLKTIDFTKISVRVFSIEYRDGINTLSKLRDLRDFFTKLGYKEWGLVSEKKWMTGQPKDNEGLDVIFYKR</sequence>
<proteinExistence type="predicted"/>